<dbReference type="STRING" id="5888.A0BLA3"/>
<dbReference type="AlphaFoldDB" id="A0BLA3"/>
<feature type="domain" description="Dynein heavy chain tail" evidence="2">
    <location>
        <begin position="287"/>
        <end position="860"/>
    </location>
</feature>
<evidence type="ECO:0000313" key="3">
    <source>
        <dbReference type="EMBL" id="CAK59320.1"/>
    </source>
</evidence>
<keyword evidence="4" id="KW-1185">Reference proteome</keyword>
<sequence length="878" mass="102428">MLQNDGEPESPMQPLPDQTSPQEITKIELPDQSSPRQPESPKMDRGSPDHTSQISEDQEEAVPEEEWQKTKEEWLAQGKTEDPPRFRIHRQAARRKSLLKLASAGANDYGAIYVRKQVLEHLDSYEVEQWQWKNDPHDILSINFMCKHGQANLFAWMTEQGIQMSETDPPRLEPDAFDPDFVYFLKLPHPQDVIISEENVAEYVSDGVININYLKTLLKQMNAQFIPQFIQDSSWPENVKKEFLAQLHKFMATLTEYSFSQEGITELYIPNEDLNNIEQASHDKDLLQRLEAILLHWQRQIKDIVNNQELAIENENAGPLDEISYWRQRKNNLSHIHEQLEKPELKRIIQILSDSQYVQSFKDVTENIKLGSSQAEDNLENLKILYEPCKQLETATPKEIPELLPNLLFRVRYIWEKSRYFNTPERIQGLIHKISNEIIKRCKSSININDMLDGDVEKCIQDLNDSIECGEQWKKIYQRMSVAIEKMSSLTKGPKWDFNNSIFAQVDAFISRCKELLEICEGQLQFARKGAGSHIPQFGGSKGQEIEDNLEQIKDSFAKHLKPIRDIRKTDKDKILDVKASKWHDVFNAFRNGVKDLDVMYTNIINNAFESMTTVQQGVELLEAFDQLAKRQSIKRVVQNKAIVVLELFIQEIDATKHEFDNIKKLQYYPLQHGSFSGQAIWVNSLSHRIMRMRYWIDQMYFIDDSIKRTAIEKFEQLSSNLKQFIIESRLKEWKEDCKDLEDIVLTTRLDKQVLLRTDEKHPDFQYKKESLRPKIGHLESNFDRQLLKLLHETSAWQKLIAVGVVIPSYANDFYLESQGELESAQRVGDVSCQRIQQHYLDYMTETEKKLFAQHLETVNKGNITIGIPIEMECKDNH</sequence>
<gene>
    <name evidence="3" type="ORF">GSPATT00029952001</name>
</gene>
<dbReference type="InterPro" id="IPR026983">
    <property type="entry name" value="DHC"/>
</dbReference>
<dbReference type="OrthoDB" id="287271at2759"/>
<feature type="region of interest" description="Disordered" evidence="1">
    <location>
        <begin position="1"/>
        <end position="86"/>
    </location>
</feature>
<dbReference type="GO" id="GO:0051959">
    <property type="term" value="F:dynein light intermediate chain binding"/>
    <property type="evidence" value="ECO:0007669"/>
    <property type="project" value="InterPro"/>
</dbReference>
<dbReference type="InParanoid" id="A0BLA3"/>
<evidence type="ECO:0000313" key="4">
    <source>
        <dbReference type="Proteomes" id="UP000000600"/>
    </source>
</evidence>
<dbReference type="RefSeq" id="XP_001426718.1">
    <property type="nucleotide sequence ID" value="XM_001426681.1"/>
</dbReference>
<dbReference type="Proteomes" id="UP000000600">
    <property type="component" value="Unassembled WGS sequence"/>
</dbReference>
<organism evidence="3 4">
    <name type="scientific">Paramecium tetraurelia</name>
    <dbReference type="NCBI Taxonomy" id="5888"/>
    <lineage>
        <taxon>Eukaryota</taxon>
        <taxon>Sar</taxon>
        <taxon>Alveolata</taxon>
        <taxon>Ciliophora</taxon>
        <taxon>Intramacronucleata</taxon>
        <taxon>Oligohymenophorea</taxon>
        <taxon>Peniculida</taxon>
        <taxon>Parameciidae</taxon>
        <taxon>Paramecium</taxon>
    </lineage>
</organism>
<dbReference type="GO" id="GO:0030286">
    <property type="term" value="C:dynein complex"/>
    <property type="evidence" value="ECO:0007669"/>
    <property type="project" value="InterPro"/>
</dbReference>
<feature type="compositionally biased region" description="Basic and acidic residues" evidence="1">
    <location>
        <begin position="39"/>
        <end position="48"/>
    </location>
</feature>
<reference evidence="3 4" key="1">
    <citation type="journal article" date="2006" name="Nature">
        <title>Global trends of whole-genome duplications revealed by the ciliate Paramecium tetraurelia.</title>
        <authorList>
            <consortium name="Genoscope"/>
            <person name="Aury J.-M."/>
            <person name="Jaillon O."/>
            <person name="Duret L."/>
            <person name="Noel B."/>
            <person name="Jubin C."/>
            <person name="Porcel B.M."/>
            <person name="Segurens B."/>
            <person name="Daubin V."/>
            <person name="Anthouard V."/>
            <person name="Aiach N."/>
            <person name="Arnaiz O."/>
            <person name="Billaut A."/>
            <person name="Beisson J."/>
            <person name="Blanc I."/>
            <person name="Bouhouche K."/>
            <person name="Camara F."/>
            <person name="Duharcourt S."/>
            <person name="Guigo R."/>
            <person name="Gogendeau D."/>
            <person name="Katinka M."/>
            <person name="Keller A.-M."/>
            <person name="Kissmehl R."/>
            <person name="Klotz C."/>
            <person name="Koll F."/>
            <person name="Le Moue A."/>
            <person name="Lepere C."/>
            <person name="Malinsky S."/>
            <person name="Nowacki M."/>
            <person name="Nowak J.K."/>
            <person name="Plattner H."/>
            <person name="Poulain J."/>
            <person name="Ruiz F."/>
            <person name="Serrano V."/>
            <person name="Zagulski M."/>
            <person name="Dessen P."/>
            <person name="Betermier M."/>
            <person name="Weissenbach J."/>
            <person name="Scarpelli C."/>
            <person name="Schachter V."/>
            <person name="Sperling L."/>
            <person name="Meyer E."/>
            <person name="Cohen J."/>
            <person name="Wincker P."/>
        </authorList>
    </citation>
    <scope>NUCLEOTIDE SEQUENCE [LARGE SCALE GENOMIC DNA]</scope>
    <source>
        <strain evidence="3 4">Stock d4-2</strain>
    </source>
</reference>
<dbReference type="eggNOG" id="KOG3595">
    <property type="taxonomic scope" value="Eukaryota"/>
</dbReference>
<evidence type="ECO:0000256" key="1">
    <source>
        <dbReference type="SAM" id="MobiDB-lite"/>
    </source>
</evidence>
<dbReference type="Pfam" id="PF08385">
    <property type="entry name" value="DHC_N1"/>
    <property type="match status" value="1"/>
</dbReference>
<protein>
    <recommendedName>
        <fullName evidence="2">Dynein heavy chain tail domain-containing protein</fullName>
    </recommendedName>
</protein>
<dbReference type="PANTHER" id="PTHR46532:SF11">
    <property type="entry name" value="DYNEIN AXONEMAL HEAVY CHAIN 12"/>
    <property type="match status" value="1"/>
</dbReference>
<evidence type="ECO:0000259" key="2">
    <source>
        <dbReference type="Pfam" id="PF08385"/>
    </source>
</evidence>
<dbReference type="GO" id="GO:0045505">
    <property type="term" value="F:dynein intermediate chain binding"/>
    <property type="evidence" value="ECO:0007669"/>
    <property type="project" value="InterPro"/>
</dbReference>
<dbReference type="InterPro" id="IPR013594">
    <property type="entry name" value="Dynein_heavy_tail"/>
</dbReference>
<dbReference type="KEGG" id="ptm:GSPATT00029952001"/>
<dbReference type="PANTHER" id="PTHR46532">
    <property type="entry name" value="MALE FERTILITY FACTOR KL5"/>
    <property type="match status" value="1"/>
</dbReference>
<name>A0BLA3_PARTE</name>
<dbReference type="EMBL" id="CT868001">
    <property type="protein sequence ID" value="CAK59320.1"/>
    <property type="molecule type" value="Genomic_DNA"/>
</dbReference>
<dbReference type="GeneID" id="5012502"/>
<feature type="compositionally biased region" description="Acidic residues" evidence="1">
    <location>
        <begin position="56"/>
        <end position="65"/>
    </location>
</feature>
<accession>A0BLA3</accession>
<dbReference type="HOGENOM" id="CLU_327751_0_0_1"/>
<dbReference type="GO" id="GO:0007018">
    <property type="term" value="P:microtubule-based movement"/>
    <property type="evidence" value="ECO:0007669"/>
    <property type="project" value="InterPro"/>
</dbReference>
<proteinExistence type="predicted"/>
<feature type="compositionally biased region" description="Basic and acidic residues" evidence="1">
    <location>
        <begin position="66"/>
        <end position="85"/>
    </location>
</feature>